<protein>
    <submittedName>
        <fullName evidence="2">Uncharacterized protein</fullName>
    </submittedName>
</protein>
<dbReference type="SUPFAM" id="SSF52047">
    <property type="entry name" value="RNI-like"/>
    <property type="match status" value="1"/>
</dbReference>
<dbReference type="PANTHER" id="PTHR24111:SF0">
    <property type="entry name" value="LEUCINE-RICH REPEAT-CONTAINING PROTEIN"/>
    <property type="match status" value="1"/>
</dbReference>
<dbReference type="PANTHER" id="PTHR24111">
    <property type="entry name" value="LEUCINE-RICH REPEAT-CONTAINING PROTEIN 34"/>
    <property type="match status" value="1"/>
</dbReference>
<dbReference type="Proteomes" id="UP001295684">
    <property type="component" value="Unassembled WGS sequence"/>
</dbReference>
<dbReference type="Gene3D" id="3.80.10.10">
    <property type="entry name" value="Ribonuclease Inhibitor"/>
    <property type="match status" value="3"/>
</dbReference>
<evidence type="ECO:0000313" key="3">
    <source>
        <dbReference type="Proteomes" id="UP001295684"/>
    </source>
</evidence>
<dbReference type="PROSITE" id="PS51450">
    <property type="entry name" value="LRR"/>
    <property type="match status" value="1"/>
</dbReference>
<dbReference type="InterPro" id="IPR052201">
    <property type="entry name" value="LRR-containing_regulator"/>
</dbReference>
<evidence type="ECO:0000313" key="2">
    <source>
        <dbReference type="EMBL" id="CAI2371167.1"/>
    </source>
</evidence>
<dbReference type="SMART" id="SM00368">
    <property type="entry name" value="LRR_RI"/>
    <property type="match status" value="8"/>
</dbReference>
<evidence type="ECO:0000256" key="1">
    <source>
        <dbReference type="ARBA" id="ARBA00022737"/>
    </source>
</evidence>
<organism evidence="2 3">
    <name type="scientific">Euplotes crassus</name>
    <dbReference type="NCBI Taxonomy" id="5936"/>
    <lineage>
        <taxon>Eukaryota</taxon>
        <taxon>Sar</taxon>
        <taxon>Alveolata</taxon>
        <taxon>Ciliophora</taxon>
        <taxon>Intramacronucleata</taxon>
        <taxon>Spirotrichea</taxon>
        <taxon>Hypotrichia</taxon>
        <taxon>Euplotida</taxon>
        <taxon>Euplotidae</taxon>
        <taxon>Moneuplotes</taxon>
    </lineage>
</organism>
<gene>
    <name evidence="2" type="ORF">ECRASSUSDP1_LOCUS12487</name>
</gene>
<name>A0AAD1UQG4_EUPCR</name>
<dbReference type="Pfam" id="PF13516">
    <property type="entry name" value="LRR_6"/>
    <property type="match status" value="6"/>
</dbReference>
<keyword evidence="3" id="KW-1185">Reference proteome</keyword>
<accession>A0AAD1UQG4</accession>
<dbReference type="InterPro" id="IPR032675">
    <property type="entry name" value="LRR_dom_sf"/>
</dbReference>
<dbReference type="InterPro" id="IPR001611">
    <property type="entry name" value="Leu-rich_rpt"/>
</dbReference>
<comment type="caution">
    <text evidence="2">The sequence shown here is derived from an EMBL/GenBank/DDBJ whole genome shotgun (WGS) entry which is preliminary data.</text>
</comment>
<proteinExistence type="predicted"/>
<dbReference type="EMBL" id="CAMPGE010012400">
    <property type="protein sequence ID" value="CAI2371167.1"/>
    <property type="molecule type" value="Genomic_DNA"/>
</dbReference>
<dbReference type="AlphaFoldDB" id="A0AAD1UQG4"/>
<reference evidence="2" key="1">
    <citation type="submission" date="2023-07" db="EMBL/GenBank/DDBJ databases">
        <authorList>
            <consortium name="AG Swart"/>
            <person name="Singh M."/>
            <person name="Singh A."/>
            <person name="Seah K."/>
            <person name="Emmerich C."/>
        </authorList>
    </citation>
    <scope>NUCLEOTIDE SEQUENCE</scope>
    <source>
        <strain evidence="2">DP1</strain>
    </source>
</reference>
<sequence length="405" mass="46360">MEGEGEEEIQANERDFESLQKSIVLDKYKKKCEEMELTPHQAFVRYLEETEEDNESIDLVIHGNSKENFTCRVTDIDLKPIVDVLEDYAVYVEEIDLKFNEIHDEGAQYLSQLIEKSERLLGLNLEGNSIEVNGAQYLAEALKNCELLQYLYLNGNKIQTDGAMNITELLFTHKKLLELNLGNNDITHDGIIGILSVLNCSNYTLEVLNIDNPDYSTICQSTAIHFGKMFQNNLGIQKLSMQKHKMRCAGVFTIMEYLLENNTLRVLDLTANEIKFKGCESIAKYLRSENCTLESLHLGANECGSFGAKAIAQALPINKSLIHLDMSHNQIEDFGLLQLAQSLSENSTILSIKLFGNHFGQDSLELFYQLFREERENQWYPDFLVYIVDDHYEMAYLETVLDMDI</sequence>
<keyword evidence="1" id="KW-0677">Repeat</keyword>